<reference evidence="1 2" key="1">
    <citation type="submission" date="2018-06" db="EMBL/GenBank/DDBJ databases">
        <title>Comparative genomics reveals the genomic features of Rhizophagus irregularis, R. cerebriforme, R. diaphanum and Gigaspora rosea, and their symbiotic lifestyle signature.</title>
        <authorList>
            <person name="Morin E."/>
            <person name="San Clemente H."/>
            <person name="Chen E.C.H."/>
            <person name="De La Providencia I."/>
            <person name="Hainaut M."/>
            <person name="Kuo A."/>
            <person name="Kohler A."/>
            <person name="Murat C."/>
            <person name="Tang N."/>
            <person name="Roy S."/>
            <person name="Loubradou J."/>
            <person name="Henrissat B."/>
            <person name="Grigoriev I.V."/>
            <person name="Corradi N."/>
            <person name="Roux C."/>
            <person name="Martin F.M."/>
        </authorList>
    </citation>
    <scope>NUCLEOTIDE SEQUENCE [LARGE SCALE GENOMIC DNA]</scope>
    <source>
        <strain evidence="1 2">DAOM 194757</strain>
    </source>
</reference>
<dbReference type="Proteomes" id="UP000266673">
    <property type="component" value="Unassembled WGS sequence"/>
</dbReference>
<evidence type="ECO:0000313" key="1">
    <source>
        <dbReference type="EMBL" id="RIB00736.1"/>
    </source>
</evidence>
<proteinExistence type="predicted"/>
<sequence length="83" mass="9707">MSNLQKWQNANGPKVVRQLAYYYKYISELAGLFLESYSLCSLHYTQIVSTNQFYKRLVGSVRENPTIELDEARKLLKAMQLEN</sequence>
<comment type="caution">
    <text evidence="1">The sequence shown here is derived from an EMBL/GenBank/DDBJ whole genome shotgun (WGS) entry which is preliminary data.</text>
</comment>
<accession>A0A397U0Z3</accession>
<protein>
    <submittedName>
        <fullName evidence="1">Uncharacterized protein</fullName>
    </submittedName>
</protein>
<dbReference type="AlphaFoldDB" id="A0A397U0Z3"/>
<keyword evidence="2" id="KW-1185">Reference proteome</keyword>
<gene>
    <name evidence="1" type="ORF">C2G38_2233161</name>
</gene>
<organism evidence="1 2">
    <name type="scientific">Gigaspora rosea</name>
    <dbReference type="NCBI Taxonomy" id="44941"/>
    <lineage>
        <taxon>Eukaryota</taxon>
        <taxon>Fungi</taxon>
        <taxon>Fungi incertae sedis</taxon>
        <taxon>Mucoromycota</taxon>
        <taxon>Glomeromycotina</taxon>
        <taxon>Glomeromycetes</taxon>
        <taxon>Diversisporales</taxon>
        <taxon>Gigasporaceae</taxon>
        <taxon>Gigaspora</taxon>
    </lineage>
</organism>
<dbReference type="EMBL" id="QKWP01003690">
    <property type="protein sequence ID" value="RIB00736.1"/>
    <property type="molecule type" value="Genomic_DNA"/>
</dbReference>
<dbReference type="OrthoDB" id="10474658at2759"/>
<evidence type="ECO:0000313" key="2">
    <source>
        <dbReference type="Proteomes" id="UP000266673"/>
    </source>
</evidence>
<name>A0A397U0Z3_9GLOM</name>